<evidence type="ECO:0000313" key="3">
    <source>
        <dbReference type="Proteomes" id="UP000076927"/>
    </source>
</evidence>
<accession>A0A172TMR8</accession>
<evidence type="ECO:0000313" key="2">
    <source>
        <dbReference type="EMBL" id="ANE48365.1"/>
    </source>
</evidence>
<dbReference type="AlphaFoldDB" id="A0A172TMR8"/>
<dbReference type="InterPro" id="IPR023214">
    <property type="entry name" value="HAD_sf"/>
</dbReference>
<sequence>MTGPQAQTLFTPEVKKVVLFQLNGTLLDTEATLRACLLEAVAEWTGRWASDPDRSERLWLRYKAAWAASELGTTRNVHARKSRENRLPPGSDAEQRIALCLREALMAERIPLPNMDAAVRHMVGRYRQLQQERALPQAGMPAAVQRLAAAGYKLAVVSSDSRERTAQRIRLLGLEPWFPPARRYCADATGARKPARRFYEAVLRDLRAKPREAVVIGASWRRDVAGATAAGIDAVWANFRRAEVPAKPAMRVLVPPGGPAEPFGASSAAQKGLPERTQSTHAKPAGRGHKPVPLPFTSESIRTRGKARGGYITVNNAADLSALFG</sequence>
<proteinExistence type="predicted"/>
<dbReference type="RefSeq" id="WP_068610123.1">
    <property type="nucleotide sequence ID" value="NZ_CP011388.1"/>
</dbReference>
<dbReference type="InterPro" id="IPR050155">
    <property type="entry name" value="HAD-like_hydrolase_sf"/>
</dbReference>
<dbReference type="GO" id="GO:0006281">
    <property type="term" value="P:DNA repair"/>
    <property type="evidence" value="ECO:0007669"/>
    <property type="project" value="TreeGrafter"/>
</dbReference>
<reference evidence="2 3" key="1">
    <citation type="submission" date="2015-01" db="EMBL/GenBank/DDBJ databases">
        <title>Paenibacillus swuensis/DY6/whole genome sequencing.</title>
        <authorList>
            <person name="Kim M.K."/>
            <person name="Srinivasan S."/>
            <person name="Lee J.-J."/>
        </authorList>
    </citation>
    <scope>NUCLEOTIDE SEQUENCE [LARGE SCALE GENOMIC DNA]</scope>
    <source>
        <strain evidence="2 3">DY6</strain>
    </source>
</reference>
<dbReference type="KEGG" id="pswu:SY83_21130"/>
<keyword evidence="3" id="KW-1185">Reference proteome</keyword>
<evidence type="ECO:0008006" key="4">
    <source>
        <dbReference type="Google" id="ProtNLM"/>
    </source>
</evidence>
<dbReference type="Proteomes" id="UP000076927">
    <property type="component" value="Chromosome"/>
</dbReference>
<dbReference type="EMBL" id="CP011388">
    <property type="protein sequence ID" value="ANE48365.1"/>
    <property type="molecule type" value="Genomic_DNA"/>
</dbReference>
<dbReference type="Gene3D" id="3.40.50.1000">
    <property type="entry name" value="HAD superfamily/HAD-like"/>
    <property type="match status" value="1"/>
</dbReference>
<dbReference type="PANTHER" id="PTHR43434:SF1">
    <property type="entry name" value="PHOSPHOGLYCOLATE PHOSPHATASE"/>
    <property type="match status" value="1"/>
</dbReference>
<feature type="region of interest" description="Disordered" evidence="1">
    <location>
        <begin position="257"/>
        <end position="297"/>
    </location>
</feature>
<dbReference type="GO" id="GO:0008967">
    <property type="term" value="F:phosphoglycolate phosphatase activity"/>
    <property type="evidence" value="ECO:0007669"/>
    <property type="project" value="TreeGrafter"/>
</dbReference>
<dbReference type="InterPro" id="IPR036412">
    <property type="entry name" value="HAD-like_sf"/>
</dbReference>
<organism evidence="2 3">
    <name type="scientific">Paenibacillus swuensis</name>
    <dbReference type="NCBI Taxonomy" id="1178515"/>
    <lineage>
        <taxon>Bacteria</taxon>
        <taxon>Bacillati</taxon>
        <taxon>Bacillota</taxon>
        <taxon>Bacilli</taxon>
        <taxon>Bacillales</taxon>
        <taxon>Paenibacillaceae</taxon>
        <taxon>Paenibacillus</taxon>
    </lineage>
</organism>
<protein>
    <recommendedName>
        <fullName evidence="4">Haloacid dehalogenase</fullName>
    </recommendedName>
</protein>
<dbReference type="PANTHER" id="PTHR43434">
    <property type="entry name" value="PHOSPHOGLYCOLATE PHOSPHATASE"/>
    <property type="match status" value="1"/>
</dbReference>
<dbReference type="PATRIC" id="fig|1178515.4.peg.4280"/>
<dbReference type="Pfam" id="PF00702">
    <property type="entry name" value="Hydrolase"/>
    <property type="match status" value="1"/>
</dbReference>
<dbReference type="STRING" id="1178515.SY83_21130"/>
<name>A0A172TMR8_9BACL</name>
<gene>
    <name evidence="2" type="ORF">SY83_21130</name>
</gene>
<dbReference type="SUPFAM" id="SSF56784">
    <property type="entry name" value="HAD-like"/>
    <property type="match status" value="1"/>
</dbReference>
<evidence type="ECO:0000256" key="1">
    <source>
        <dbReference type="SAM" id="MobiDB-lite"/>
    </source>
</evidence>
<dbReference type="Gene3D" id="1.20.120.710">
    <property type="entry name" value="Haloacid dehalogenase hydrolase-like domain"/>
    <property type="match status" value="1"/>
</dbReference>